<dbReference type="InterPro" id="IPR004312">
    <property type="entry name" value="ATHILA_Orf1_C"/>
</dbReference>
<protein>
    <recommendedName>
        <fullName evidence="2">Arabidopsis retrotransposon Orf1 C-terminal domain-containing protein</fullName>
    </recommendedName>
</protein>
<dbReference type="OrthoDB" id="1750933at2759"/>
<feature type="compositionally biased region" description="Basic and acidic residues" evidence="1">
    <location>
        <begin position="1"/>
        <end position="13"/>
    </location>
</feature>
<dbReference type="Pfam" id="PF03078">
    <property type="entry name" value="ATHILA"/>
    <property type="match status" value="1"/>
</dbReference>
<reference evidence="3 4" key="1">
    <citation type="submission" date="2020-02" db="EMBL/GenBank/DDBJ databases">
        <authorList>
            <person name="Ma Q."/>
            <person name="Huang Y."/>
            <person name="Song X."/>
            <person name="Pei D."/>
        </authorList>
    </citation>
    <scope>NUCLEOTIDE SEQUENCE [LARGE SCALE GENOMIC DNA]</scope>
    <source>
        <strain evidence="3">Sxm20200214</strain>
        <tissue evidence="3">Leaf</tissue>
    </source>
</reference>
<evidence type="ECO:0000259" key="2">
    <source>
        <dbReference type="Pfam" id="PF03078"/>
    </source>
</evidence>
<feature type="compositionally biased region" description="Basic and acidic residues" evidence="1">
    <location>
        <begin position="48"/>
        <end position="60"/>
    </location>
</feature>
<comment type="caution">
    <text evidence="3">The sequence shown here is derived from an EMBL/GenBank/DDBJ whole genome shotgun (WGS) entry which is preliminary data.</text>
</comment>
<accession>A0A8X7URM3</accession>
<dbReference type="AlphaFoldDB" id="A0A8X7URM3"/>
<dbReference type="Proteomes" id="UP000886595">
    <property type="component" value="Unassembled WGS sequence"/>
</dbReference>
<feature type="domain" description="Arabidopsis retrotransposon Orf1 C-terminal" evidence="2">
    <location>
        <begin position="73"/>
        <end position="245"/>
    </location>
</feature>
<keyword evidence="4" id="KW-1185">Reference proteome</keyword>
<feature type="compositionally biased region" description="Polar residues" evidence="1">
    <location>
        <begin position="16"/>
        <end position="34"/>
    </location>
</feature>
<sequence>MGKDRGPGTDRIVDVGTSSRAGTRTNPPQAGRSTPNPPAQVSRRKAPQQREKSPADRATLEAEIEEMIEEGLRAETEDEEEETPAPKPAKKRKRVPPTSKPTSAQLYERLYDDVKWNPMRFPDAEALHALGIYEDVRMILRNMGMKSLLGMSYGVHKEASYETEGFGRINFKINERTYKVGFKKLSSILGFSDNRGSFLPARSAIVDDIWTVITGWSRTAGEDKSNDISNPGVRYAHKILTHTFY</sequence>
<evidence type="ECO:0000256" key="1">
    <source>
        <dbReference type="SAM" id="MobiDB-lite"/>
    </source>
</evidence>
<organism evidence="3 4">
    <name type="scientific">Brassica carinata</name>
    <name type="common">Ethiopian mustard</name>
    <name type="synonym">Abyssinian cabbage</name>
    <dbReference type="NCBI Taxonomy" id="52824"/>
    <lineage>
        <taxon>Eukaryota</taxon>
        <taxon>Viridiplantae</taxon>
        <taxon>Streptophyta</taxon>
        <taxon>Embryophyta</taxon>
        <taxon>Tracheophyta</taxon>
        <taxon>Spermatophyta</taxon>
        <taxon>Magnoliopsida</taxon>
        <taxon>eudicotyledons</taxon>
        <taxon>Gunneridae</taxon>
        <taxon>Pentapetalae</taxon>
        <taxon>rosids</taxon>
        <taxon>malvids</taxon>
        <taxon>Brassicales</taxon>
        <taxon>Brassicaceae</taxon>
        <taxon>Brassiceae</taxon>
        <taxon>Brassica</taxon>
    </lineage>
</organism>
<proteinExistence type="predicted"/>
<dbReference type="EMBL" id="JAAMPC010000010">
    <property type="protein sequence ID" value="KAG2289665.1"/>
    <property type="molecule type" value="Genomic_DNA"/>
</dbReference>
<evidence type="ECO:0000313" key="3">
    <source>
        <dbReference type="EMBL" id="KAG2289665.1"/>
    </source>
</evidence>
<feature type="region of interest" description="Disordered" evidence="1">
    <location>
        <begin position="1"/>
        <end position="103"/>
    </location>
</feature>
<gene>
    <name evidence="3" type="ORF">Bca52824_049269</name>
</gene>
<evidence type="ECO:0000313" key="4">
    <source>
        <dbReference type="Proteomes" id="UP000886595"/>
    </source>
</evidence>
<name>A0A8X7URM3_BRACI</name>